<accession>A0A1W1CF56</accession>
<dbReference type="AlphaFoldDB" id="A0A1W1CF56"/>
<dbReference type="Pfam" id="PF07264">
    <property type="entry name" value="EI24"/>
    <property type="match status" value="1"/>
</dbReference>
<gene>
    <name evidence="6" type="ORF">MNB_SV-6-1535</name>
</gene>
<evidence type="ECO:0000256" key="4">
    <source>
        <dbReference type="ARBA" id="ARBA00023136"/>
    </source>
</evidence>
<reference evidence="6" key="1">
    <citation type="submission" date="2016-10" db="EMBL/GenBank/DDBJ databases">
        <authorList>
            <person name="de Groot N.N."/>
        </authorList>
    </citation>
    <scope>NUCLEOTIDE SEQUENCE</scope>
</reference>
<evidence type="ECO:0000256" key="3">
    <source>
        <dbReference type="ARBA" id="ARBA00022989"/>
    </source>
</evidence>
<keyword evidence="2 5" id="KW-0812">Transmembrane</keyword>
<feature type="transmembrane region" description="Helical" evidence="5">
    <location>
        <begin position="186"/>
        <end position="213"/>
    </location>
</feature>
<dbReference type="EMBL" id="FPHC01000070">
    <property type="protein sequence ID" value="SFV64404.1"/>
    <property type="molecule type" value="Genomic_DNA"/>
</dbReference>
<feature type="transmembrane region" description="Helical" evidence="5">
    <location>
        <begin position="69"/>
        <end position="92"/>
    </location>
</feature>
<name>A0A1W1CF56_9ZZZZ</name>
<feature type="transmembrane region" description="Helical" evidence="5">
    <location>
        <begin position="127"/>
        <end position="154"/>
    </location>
</feature>
<keyword evidence="4 5" id="KW-0472">Membrane</keyword>
<evidence type="ECO:0000256" key="1">
    <source>
        <dbReference type="ARBA" id="ARBA00004141"/>
    </source>
</evidence>
<keyword evidence="3 5" id="KW-1133">Transmembrane helix</keyword>
<organism evidence="6">
    <name type="scientific">hydrothermal vent metagenome</name>
    <dbReference type="NCBI Taxonomy" id="652676"/>
    <lineage>
        <taxon>unclassified sequences</taxon>
        <taxon>metagenomes</taxon>
        <taxon>ecological metagenomes</taxon>
    </lineage>
</organism>
<feature type="transmembrane region" description="Helical" evidence="5">
    <location>
        <begin position="12"/>
        <end position="40"/>
    </location>
</feature>
<protein>
    <submittedName>
        <fullName evidence="6">Probable transmembrane protein</fullName>
    </submittedName>
</protein>
<proteinExistence type="predicted"/>
<evidence type="ECO:0000313" key="6">
    <source>
        <dbReference type="EMBL" id="SFV64404.1"/>
    </source>
</evidence>
<dbReference type="InterPro" id="IPR059112">
    <property type="entry name" value="CysZ/EI24"/>
</dbReference>
<evidence type="ECO:0000256" key="2">
    <source>
        <dbReference type="ARBA" id="ARBA00022692"/>
    </source>
</evidence>
<evidence type="ECO:0000256" key="5">
    <source>
        <dbReference type="SAM" id="Phobius"/>
    </source>
</evidence>
<sequence length="223" mass="25085">MQKIISKSIADIFSPMILSFIFKVGFGSILLWIVLLWVSWDLYSTMIASYIAKIPFVGGWEWLQSSGTVVVALIVGYMLIIITISIATSIFSEPILKALSKKHYPHIDIVGSPNIATSIYLSLKAGVLFLLLFLFTFPLIFVPIVGQVWMLWLWSILIKEPNSYDVGSLFVSDRATLEKDSKNSTVIAMIASLFNYVPIVNMFAPLFGQILFLHKILDRVRDS</sequence>
<comment type="subcellular location">
    <subcellularLocation>
        <location evidence="1">Membrane</location>
        <topology evidence="1">Multi-pass membrane protein</topology>
    </subcellularLocation>
</comment>